<dbReference type="EMBL" id="VITK01000007">
    <property type="protein sequence ID" value="TWA95841.1"/>
    <property type="molecule type" value="Genomic_DNA"/>
</dbReference>
<sequence>MITAQGHFDGIDERNWAANDSCDPLRLATCKPARHDGRQFWRATVLGGRPTRMGQPVWRQDTSSWVGSGVPKRSGDHQWSTGSVQRCFTSCMACVLCAGVSERRIDRHSAEMTADLARVVIAIPSAQAYASLSRDYCRCLGLRYHGLSALSAQFCDAYRITFSLLIGVLLALVLYSRTNRWSRNRGSAEYVRRRRSNKLIAEDGRQWSALRQLVSRYGQYPCPGA</sequence>
<keyword evidence="1" id="KW-1133">Transmembrane helix</keyword>
<keyword evidence="1" id="KW-0472">Membrane</keyword>
<name>A0A560DFH7_9BRAD</name>
<dbReference type="Proteomes" id="UP000319949">
    <property type="component" value="Unassembled WGS sequence"/>
</dbReference>
<comment type="caution">
    <text evidence="2">The sequence shown here is derived from an EMBL/GenBank/DDBJ whole genome shotgun (WGS) entry which is preliminary data.</text>
</comment>
<keyword evidence="1" id="KW-0812">Transmembrane</keyword>
<reference evidence="2 3" key="1">
    <citation type="submission" date="2019-06" db="EMBL/GenBank/DDBJ databases">
        <title>Genomic Encyclopedia of Type Strains, Phase IV (KMG-V): Genome sequencing to study the core and pangenomes of soil and plant-associated prokaryotes.</title>
        <authorList>
            <person name="Whitman W."/>
        </authorList>
    </citation>
    <scope>NUCLEOTIDE SEQUENCE [LARGE SCALE GENOMIC DNA]</scope>
    <source>
        <strain evidence="2 3">BR 510</strain>
    </source>
</reference>
<evidence type="ECO:0000256" key="1">
    <source>
        <dbReference type="SAM" id="Phobius"/>
    </source>
</evidence>
<feature type="transmembrane region" description="Helical" evidence="1">
    <location>
        <begin position="157"/>
        <end position="175"/>
    </location>
</feature>
<proteinExistence type="predicted"/>
<evidence type="ECO:0000313" key="3">
    <source>
        <dbReference type="Proteomes" id="UP000319949"/>
    </source>
</evidence>
<evidence type="ECO:0000313" key="2">
    <source>
        <dbReference type="EMBL" id="TWA95841.1"/>
    </source>
</evidence>
<protein>
    <submittedName>
        <fullName evidence="2">Uncharacterized protein</fullName>
    </submittedName>
</protein>
<keyword evidence="3" id="KW-1185">Reference proteome</keyword>
<accession>A0A560DFH7</accession>
<organism evidence="2 3">
    <name type="scientific">Bradyrhizobium stylosanthis</name>
    <dbReference type="NCBI Taxonomy" id="1803665"/>
    <lineage>
        <taxon>Bacteria</taxon>
        <taxon>Pseudomonadati</taxon>
        <taxon>Pseudomonadota</taxon>
        <taxon>Alphaproteobacteria</taxon>
        <taxon>Hyphomicrobiales</taxon>
        <taxon>Nitrobacteraceae</taxon>
        <taxon>Bradyrhizobium</taxon>
    </lineage>
</organism>
<dbReference type="STRING" id="1803665.GCA_001641335_08165"/>
<dbReference type="AlphaFoldDB" id="A0A560DFH7"/>
<gene>
    <name evidence="2" type="ORF">FBZ96_10731</name>
</gene>